<comment type="caution">
    <text evidence="3">The sequence shown here is derived from an EMBL/GenBank/DDBJ whole genome shotgun (WGS) entry which is preliminary data.</text>
</comment>
<dbReference type="EMBL" id="MFNF01000017">
    <property type="protein sequence ID" value="OGH03364.1"/>
    <property type="molecule type" value="Genomic_DNA"/>
</dbReference>
<name>A0A1F6GZ93_9PROT</name>
<dbReference type="Proteomes" id="UP000177583">
    <property type="component" value="Unassembled WGS sequence"/>
</dbReference>
<evidence type="ECO:0000313" key="3">
    <source>
        <dbReference type="EMBL" id="OGH03364.1"/>
    </source>
</evidence>
<organism evidence="3 4">
    <name type="scientific">Candidatus Lambdaproteobacteria bacterium RIFOXYD2_FULL_56_26</name>
    <dbReference type="NCBI Taxonomy" id="1817773"/>
    <lineage>
        <taxon>Bacteria</taxon>
        <taxon>Pseudomonadati</taxon>
        <taxon>Pseudomonadota</taxon>
        <taxon>Candidatus Lambdaproteobacteria</taxon>
    </lineage>
</organism>
<sequence>MAKKTKAPVRTGPHNFRPPGKGAKPVPPLEVEPLKPMEEPVAEKSLPALPVKPVEALAPVAPLTEPVPVPSPETLPPAEGKKPGPLPAPSPKAQTSNRKGKEEEDPRPKNISESLDLQDWLWHLGLILFALGLETLGVVWFEDQTIPFAGLAGIHGLVISLLCLIVWWLHKVQYDVKFLMFLTLMVIGLGPFGAFCNLVAFLSFSRLILVKHSFAEWFGSLFPEPEDDDVQDLFHRILSGQDDFSQKQSMMSFQDVFVVGTMPQKRLALTKIAKHFRKEFAPALKLALTDESNAIRVQAATVAARIEQGFVARLVELTKAHKEDPQNAPLLLELARQADNYAYSGILVESRYDDMLLLAVDYYKKYVELRPQDYKVQFTLGRMCLQADQPALARDLIYRCLTEGSMDWQNIRLWYVQALFQLGAYQEVHDYLGQLSKTAASDTRDTEAISQILELWRTGIEPSLLSLRQT</sequence>
<evidence type="ECO:0000256" key="2">
    <source>
        <dbReference type="SAM" id="Phobius"/>
    </source>
</evidence>
<keyword evidence="2" id="KW-1133">Transmembrane helix</keyword>
<dbReference type="InterPro" id="IPR011990">
    <property type="entry name" value="TPR-like_helical_dom_sf"/>
</dbReference>
<feature type="region of interest" description="Disordered" evidence="1">
    <location>
        <begin position="1"/>
        <end position="38"/>
    </location>
</feature>
<reference evidence="3 4" key="1">
    <citation type="journal article" date="2016" name="Nat. Commun.">
        <title>Thousands of microbial genomes shed light on interconnected biogeochemical processes in an aquifer system.</title>
        <authorList>
            <person name="Anantharaman K."/>
            <person name="Brown C.T."/>
            <person name="Hug L.A."/>
            <person name="Sharon I."/>
            <person name="Castelle C.J."/>
            <person name="Probst A.J."/>
            <person name="Thomas B.C."/>
            <person name="Singh A."/>
            <person name="Wilkins M.J."/>
            <person name="Karaoz U."/>
            <person name="Brodie E.L."/>
            <person name="Williams K.H."/>
            <person name="Hubbard S.S."/>
            <person name="Banfield J.F."/>
        </authorList>
    </citation>
    <scope>NUCLEOTIDE SEQUENCE [LARGE SCALE GENOMIC DNA]</scope>
</reference>
<dbReference type="SUPFAM" id="SSF48452">
    <property type="entry name" value="TPR-like"/>
    <property type="match status" value="1"/>
</dbReference>
<evidence type="ECO:0000313" key="4">
    <source>
        <dbReference type="Proteomes" id="UP000177583"/>
    </source>
</evidence>
<feature type="transmembrane region" description="Helical" evidence="2">
    <location>
        <begin position="120"/>
        <end position="140"/>
    </location>
</feature>
<dbReference type="AlphaFoldDB" id="A0A1F6GZ93"/>
<accession>A0A1F6GZ93</accession>
<feature type="region of interest" description="Disordered" evidence="1">
    <location>
        <begin position="62"/>
        <end position="110"/>
    </location>
</feature>
<feature type="compositionally biased region" description="Basic and acidic residues" evidence="1">
    <location>
        <begin position="99"/>
        <end position="110"/>
    </location>
</feature>
<feature type="compositionally biased region" description="Pro residues" evidence="1">
    <location>
        <begin position="65"/>
        <end position="75"/>
    </location>
</feature>
<dbReference type="Gene3D" id="1.25.40.10">
    <property type="entry name" value="Tetratricopeptide repeat domain"/>
    <property type="match status" value="1"/>
</dbReference>
<feature type="transmembrane region" description="Helical" evidence="2">
    <location>
        <begin position="146"/>
        <end position="169"/>
    </location>
</feature>
<feature type="transmembrane region" description="Helical" evidence="2">
    <location>
        <begin position="181"/>
        <end position="204"/>
    </location>
</feature>
<gene>
    <name evidence="3" type="ORF">A2557_02455</name>
</gene>
<evidence type="ECO:0000256" key="1">
    <source>
        <dbReference type="SAM" id="MobiDB-lite"/>
    </source>
</evidence>
<keyword evidence="2" id="KW-0472">Membrane</keyword>
<proteinExistence type="predicted"/>
<protein>
    <submittedName>
        <fullName evidence="3">Uncharacterized protein</fullName>
    </submittedName>
</protein>
<keyword evidence="2" id="KW-0812">Transmembrane</keyword>